<dbReference type="PANTHER" id="PTHR35394">
    <property type="entry name" value="DUF3176 DOMAIN-CONTAINING PROTEIN"/>
    <property type="match status" value="1"/>
</dbReference>
<protein>
    <submittedName>
        <fullName evidence="2">Uncharacterized protein</fullName>
    </submittedName>
</protein>
<gene>
    <name evidence="2" type="ORF">K458DRAFT_143423</name>
</gene>
<proteinExistence type="predicted"/>
<sequence length="198" mass="22158">MSIESFLIYQLFTGALNESSSYHYEAQEGSATLMAIWNTGSGNGTLEDMRGIFSNIEEAITTHLRIAGPHVYGEPVKGLVWYDTTCMRIRWGWVAYSTTIVGLTFIFFVGMILQATIEQNRLRKEWTHGNTAPPNYDFKSSALTLLYHGLDQQSVAILGNVGSSNRETELDQHARDVHVRLVATEQGWKLPTVGADLR</sequence>
<reference evidence="2" key="1">
    <citation type="journal article" date="2020" name="Stud. Mycol.">
        <title>101 Dothideomycetes genomes: a test case for predicting lifestyles and emergence of pathogens.</title>
        <authorList>
            <person name="Haridas S."/>
            <person name="Albert R."/>
            <person name="Binder M."/>
            <person name="Bloem J."/>
            <person name="Labutti K."/>
            <person name="Salamov A."/>
            <person name="Andreopoulos B."/>
            <person name="Baker S."/>
            <person name="Barry K."/>
            <person name="Bills G."/>
            <person name="Bluhm B."/>
            <person name="Cannon C."/>
            <person name="Castanera R."/>
            <person name="Culley D."/>
            <person name="Daum C."/>
            <person name="Ezra D."/>
            <person name="Gonzalez J."/>
            <person name="Henrissat B."/>
            <person name="Kuo A."/>
            <person name="Liang C."/>
            <person name="Lipzen A."/>
            <person name="Lutzoni F."/>
            <person name="Magnuson J."/>
            <person name="Mondo S."/>
            <person name="Nolan M."/>
            <person name="Ohm R."/>
            <person name="Pangilinan J."/>
            <person name="Park H.-J."/>
            <person name="Ramirez L."/>
            <person name="Alfaro M."/>
            <person name="Sun H."/>
            <person name="Tritt A."/>
            <person name="Yoshinaga Y."/>
            <person name="Zwiers L.-H."/>
            <person name="Turgeon B."/>
            <person name="Goodwin S."/>
            <person name="Spatafora J."/>
            <person name="Crous P."/>
            <person name="Grigoriev I."/>
        </authorList>
    </citation>
    <scope>NUCLEOTIDE SEQUENCE</scope>
    <source>
        <strain evidence="2">CBS 122367</strain>
    </source>
</reference>
<accession>A0A6G1III7</accession>
<name>A0A6G1III7_9PLEO</name>
<keyword evidence="1" id="KW-1133">Transmembrane helix</keyword>
<keyword evidence="3" id="KW-1185">Reference proteome</keyword>
<dbReference type="AlphaFoldDB" id="A0A6G1III7"/>
<organism evidence="2 3">
    <name type="scientific">Lentithecium fluviatile CBS 122367</name>
    <dbReference type="NCBI Taxonomy" id="1168545"/>
    <lineage>
        <taxon>Eukaryota</taxon>
        <taxon>Fungi</taxon>
        <taxon>Dikarya</taxon>
        <taxon>Ascomycota</taxon>
        <taxon>Pezizomycotina</taxon>
        <taxon>Dothideomycetes</taxon>
        <taxon>Pleosporomycetidae</taxon>
        <taxon>Pleosporales</taxon>
        <taxon>Massarineae</taxon>
        <taxon>Lentitheciaceae</taxon>
        <taxon>Lentithecium</taxon>
    </lineage>
</organism>
<dbReference type="Proteomes" id="UP000799291">
    <property type="component" value="Unassembled WGS sequence"/>
</dbReference>
<dbReference type="OrthoDB" id="5376804at2759"/>
<feature type="transmembrane region" description="Helical" evidence="1">
    <location>
        <begin position="93"/>
        <end position="113"/>
    </location>
</feature>
<evidence type="ECO:0000256" key="1">
    <source>
        <dbReference type="SAM" id="Phobius"/>
    </source>
</evidence>
<dbReference type="PANTHER" id="PTHR35394:SF5">
    <property type="entry name" value="DUF3176 DOMAIN-CONTAINING PROTEIN"/>
    <property type="match status" value="1"/>
</dbReference>
<evidence type="ECO:0000313" key="2">
    <source>
        <dbReference type="EMBL" id="KAF2678046.1"/>
    </source>
</evidence>
<evidence type="ECO:0000313" key="3">
    <source>
        <dbReference type="Proteomes" id="UP000799291"/>
    </source>
</evidence>
<keyword evidence="1" id="KW-0812">Transmembrane</keyword>
<dbReference type="EMBL" id="MU005615">
    <property type="protein sequence ID" value="KAF2678046.1"/>
    <property type="molecule type" value="Genomic_DNA"/>
</dbReference>
<keyword evidence="1" id="KW-0472">Membrane</keyword>